<dbReference type="STRING" id="716816.BST96_00105"/>
<evidence type="ECO:0000313" key="4">
    <source>
        <dbReference type="EMBL" id="ARN72654.1"/>
    </source>
</evidence>
<dbReference type="PROSITE" id="PS51257">
    <property type="entry name" value="PROKAR_LIPOPROTEIN"/>
    <property type="match status" value="1"/>
</dbReference>
<keyword evidence="1" id="KW-0812">Transmembrane</keyword>
<dbReference type="AlphaFoldDB" id="A0A1X9N653"/>
<protein>
    <recommendedName>
        <fullName evidence="3">DUF2846 domain-containing protein</fullName>
    </recommendedName>
</protein>
<keyword evidence="1" id="KW-1133">Transmembrane helix</keyword>
<dbReference type="InterPro" id="IPR022548">
    <property type="entry name" value="DUF2846"/>
</dbReference>
<proteinExistence type="predicted"/>
<dbReference type="KEGG" id="osg:BST96_00105"/>
<keyword evidence="2" id="KW-0732">Signal</keyword>
<dbReference type="Proteomes" id="UP000193450">
    <property type="component" value="Chromosome"/>
</dbReference>
<sequence>MKFVKLFFLVGIMVLGGCAASGPVFVKPESVPAEKSLVYFYREMGFVASAVCFTIFIDGREIGCLKVGGYLRAEVDPGESIIVASYKDGDERVQPLSLQKNFQQGEVYYYEYVSTLYSVGDMDGGVSRNEYTIPVMPFSNGLIPRTESEALQEVSKLKESI</sequence>
<accession>A0A1X9N653</accession>
<dbReference type="EMBL" id="CP019343">
    <property type="protein sequence ID" value="ARN72654.1"/>
    <property type="molecule type" value="Genomic_DNA"/>
</dbReference>
<evidence type="ECO:0000256" key="2">
    <source>
        <dbReference type="SAM" id="SignalP"/>
    </source>
</evidence>
<dbReference type="Pfam" id="PF11008">
    <property type="entry name" value="DUF2846"/>
    <property type="match status" value="1"/>
</dbReference>
<feature type="signal peptide" evidence="2">
    <location>
        <begin position="1"/>
        <end position="26"/>
    </location>
</feature>
<gene>
    <name evidence="4" type="ORF">BST96_00105</name>
</gene>
<organism evidence="4 5">
    <name type="scientific">Oceanicoccus sagamiensis</name>
    <dbReference type="NCBI Taxonomy" id="716816"/>
    <lineage>
        <taxon>Bacteria</taxon>
        <taxon>Pseudomonadati</taxon>
        <taxon>Pseudomonadota</taxon>
        <taxon>Gammaproteobacteria</taxon>
        <taxon>Cellvibrionales</taxon>
        <taxon>Spongiibacteraceae</taxon>
        <taxon>Oceanicoccus</taxon>
    </lineage>
</organism>
<feature type="chain" id="PRO_5010989122" description="DUF2846 domain-containing protein" evidence="2">
    <location>
        <begin position="27"/>
        <end position="161"/>
    </location>
</feature>
<evidence type="ECO:0000256" key="1">
    <source>
        <dbReference type="SAM" id="Phobius"/>
    </source>
</evidence>
<evidence type="ECO:0000313" key="5">
    <source>
        <dbReference type="Proteomes" id="UP000193450"/>
    </source>
</evidence>
<feature type="domain" description="DUF2846" evidence="3">
    <location>
        <begin position="33"/>
        <end position="115"/>
    </location>
</feature>
<keyword evidence="1" id="KW-0472">Membrane</keyword>
<name>A0A1X9N653_9GAMM</name>
<reference evidence="4 5" key="1">
    <citation type="submission" date="2016-11" db="EMBL/GenBank/DDBJ databases">
        <title>Trade-off between light-utilization and light-protection in marine flavobacteria.</title>
        <authorList>
            <person name="Kumagai Y."/>
        </authorList>
    </citation>
    <scope>NUCLEOTIDE SEQUENCE [LARGE SCALE GENOMIC DNA]</scope>
    <source>
        <strain evidence="4 5">NBRC 107125</strain>
    </source>
</reference>
<evidence type="ECO:0000259" key="3">
    <source>
        <dbReference type="Pfam" id="PF11008"/>
    </source>
</evidence>
<feature type="transmembrane region" description="Helical" evidence="1">
    <location>
        <begin position="37"/>
        <end position="57"/>
    </location>
</feature>
<keyword evidence="5" id="KW-1185">Reference proteome</keyword>